<feature type="region of interest" description="Disordered" evidence="1">
    <location>
        <begin position="1"/>
        <end position="46"/>
    </location>
</feature>
<reference evidence="2" key="2">
    <citation type="journal article" date="2024" name="Virology">
        <title>Novel viruses discovered in metatranscriptomic analysis of farmed barramundi in Asia and Australia.</title>
        <authorList>
            <person name="Mercer L.K."/>
            <person name="Harding E.F."/>
            <person name="Sridhar T."/>
            <person name="White P.A."/>
        </authorList>
    </citation>
    <scope>NUCLEOTIDE SEQUENCE</scope>
</reference>
<sequence>MSAPRQSSEATNRMRPPGPVRVTAHWGSSSGSAGSRDPADPSSRTRVHLWARSKNVHWSATGKLMVSICTILSRRGSTQVSIIRACSSVIISPMPG</sequence>
<protein>
    <submittedName>
        <fullName evidence="2">ORF32</fullName>
    </submittedName>
</protein>
<name>A0AB33V931_9VIRU</name>
<dbReference type="EMBL" id="BK064844">
    <property type="protein sequence ID" value="DBA59400.1"/>
    <property type="molecule type" value="Genomic_DNA"/>
</dbReference>
<evidence type="ECO:0000313" key="2">
    <source>
        <dbReference type="EMBL" id="DBA59400.1"/>
    </source>
</evidence>
<organism evidence="2">
    <name type="scientific">Latid herpesvirus 1</name>
    <dbReference type="NCBI Taxonomy" id="3096545"/>
    <lineage>
        <taxon>Viruses</taxon>
        <taxon>Duplodnaviria</taxon>
        <taxon>Heunggongvirae</taxon>
        <taxon>Peploviricota</taxon>
        <taxon>Herviviricetes</taxon>
        <taxon>Herpesvirales</taxon>
    </lineage>
</organism>
<evidence type="ECO:0000256" key="1">
    <source>
        <dbReference type="SAM" id="MobiDB-lite"/>
    </source>
</evidence>
<proteinExistence type="predicted"/>
<accession>A0AB33V931</accession>
<feature type="compositionally biased region" description="Polar residues" evidence="1">
    <location>
        <begin position="1"/>
        <end position="11"/>
    </location>
</feature>
<reference evidence="2" key="1">
    <citation type="submission" date="2023-06" db="EMBL/GenBank/DDBJ databases">
        <authorList>
            <person name="Mercer L.K."/>
            <person name="Harding E.F."/>
            <person name="Sridhar T."/>
            <person name="White P.A."/>
        </authorList>
    </citation>
    <scope>NUCLEOTIDE SEQUENCE</scope>
</reference>